<comment type="cofactor">
    <cofactor evidence="8">
        <name>Mg(2+)</name>
        <dbReference type="ChEBI" id="CHEBI:18420"/>
    </cofactor>
</comment>
<evidence type="ECO:0000256" key="8">
    <source>
        <dbReference type="HAMAP-Rule" id="MF_00336"/>
    </source>
</evidence>
<reference evidence="9 10" key="1">
    <citation type="submission" date="2018-09" db="EMBL/GenBank/DDBJ databases">
        <authorList>
            <person name="Wang F."/>
        </authorList>
    </citation>
    <scope>NUCLEOTIDE SEQUENCE [LARGE SCALE GENOMIC DNA]</scope>
    <source>
        <strain evidence="9 10">PLHSC7-2</strain>
    </source>
</reference>
<feature type="binding site" evidence="8">
    <location>
        <position position="55"/>
    </location>
    <ligand>
        <name>ATP</name>
        <dbReference type="ChEBI" id="CHEBI:30616"/>
    </ligand>
</feature>
<comment type="caution">
    <text evidence="9">The sequence shown here is derived from an EMBL/GenBank/DDBJ whole genome shotgun (WGS) entry which is preliminary data.</text>
</comment>
<feature type="binding site" evidence="8">
    <location>
        <begin position="177"/>
        <end position="178"/>
    </location>
    <ligand>
        <name>ATP</name>
        <dbReference type="ChEBI" id="CHEBI:30616"/>
    </ligand>
</feature>
<protein>
    <recommendedName>
        <fullName evidence="8">ATP-dependent dethiobiotin synthetase BioD</fullName>
        <ecNumber evidence="8">6.3.3.3</ecNumber>
    </recommendedName>
    <alternativeName>
        <fullName evidence="8">DTB synthetase</fullName>
        <shortName evidence="8">DTBS</shortName>
    </alternativeName>
    <alternativeName>
        <fullName evidence="8">Dethiobiotin synthase</fullName>
    </alternativeName>
</protein>
<feature type="binding site" evidence="8">
    <location>
        <position position="55"/>
    </location>
    <ligand>
        <name>Mg(2+)</name>
        <dbReference type="ChEBI" id="CHEBI:18420"/>
    </ligand>
</feature>
<comment type="function">
    <text evidence="8">Catalyzes a mechanistically unusual reaction, the ATP-dependent insertion of CO2 between the N7 and N8 nitrogen atoms of 7,8-diaminopelargonic acid (DAPA, also called 7,8-diammoniononanoate) to form a ureido ring.</text>
</comment>
<evidence type="ECO:0000313" key="10">
    <source>
        <dbReference type="Proteomes" id="UP000283255"/>
    </source>
</evidence>
<comment type="pathway">
    <text evidence="8">Cofactor biosynthesis; biotin biosynthesis; biotin from 7,8-diaminononanoate: step 1/2.</text>
</comment>
<evidence type="ECO:0000256" key="2">
    <source>
        <dbReference type="ARBA" id="ARBA00022598"/>
    </source>
</evidence>
<dbReference type="GO" id="GO:0009102">
    <property type="term" value="P:biotin biosynthetic process"/>
    <property type="evidence" value="ECO:0007669"/>
    <property type="project" value="UniProtKB-UniRule"/>
</dbReference>
<dbReference type="OrthoDB" id="9802097at2"/>
<feature type="active site" evidence="8">
    <location>
        <position position="38"/>
    </location>
</feature>
<dbReference type="PANTHER" id="PTHR43210:SF5">
    <property type="entry name" value="DETHIOBIOTIN SYNTHETASE"/>
    <property type="match status" value="1"/>
</dbReference>
<dbReference type="GO" id="GO:0000287">
    <property type="term" value="F:magnesium ion binding"/>
    <property type="evidence" value="ECO:0007669"/>
    <property type="project" value="UniProtKB-UniRule"/>
</dbReference>
<evidence type="ECO:0000256" key="7">
    <source>
        <dbReference type="ARBA" id="ARBA00022842"/>
    </source>
</evidence>
<keyword evidence="4 8" id="KW-0547">Nucleotide-binding</keyword>
<comment type="similarity">
    <text evidence="8">Belongs to the dethiobiotin synthetase family.</text>
</comment>
<keyword evidence="10" id="KW-1185">Reference proteome</keyword>
<keyword evidence="5 8" id="KW-0093">Biotin biosynthesis</keyword>
<dbReference type="Pfam" id="PF13500">
    <property type="entry name" value="AAA_26"/>
    <property type="match status" value="1"/>
</dbReference>
<evidence type="ECO:0000256" key="3">
    <source>
        <dbReference type="ARBA" id="ARBA00022723"/>
    </source>
</evidence>
<dbReference type="EC" id="6.3.3.3" evidence="8"/>
<evidence type="ECO:0000256" key="4">
    <source>
        <dbReference type="ARBA" id="ARBA00022741"/>
    </source>
</evidence>
<gene>
    <name evidence="8 9" type="primary">bioD</name>
    <name evidence="9" type="ORF">D1Z90_08160</name>
</gene>
<dbReference type="Gene3D" id="3.40.50.300">
    <property type="entry name" value="P-loop containing nucleotide triphosphate hydrolases"/>
    <property type="match status" value="1"/>
</dbReference>
<evidence type="ECO:0000256" key="1">
    <source>
        <dbReference type="ARBA" id="ARBA00022490"/>
    </source>
</evidence>
<dbReference type="RefSeq" id="WP_119910267.1">
    <property type="nucleotide sequence ID" value="NZ_QZCH01000008.1"/>
</dbReference>
<dbReference type="GO" id="GO:0042803">
    <property type="term" value="F:protein homodimerization activity"/>
    <property type="evidence" value="ECO:0007669"/>
    <property type="project" value="UniProtKB-ARBA"/>
</dbReference>
<feature type="binding site" evidence="8">
    <location>
        <position position="117"/>
    </location>
    <ligand>
        <name>Mg(2+)</name>
        <dbReference type="ChEBI" id="CHEBI:18420"/>
    </ligand>
</feature>
<keyword evidence="1 8" id="KW-0963">Cytoplasm</keyword>
<comment type="caution">
    <text evidence="8">Lacks conserved residue(s) required for the propagation of feature annotation.</text>
</comment>
<dbReference type="EMBL" id="QZCH01000008">
    <property type="protein sequence ID" value="RJG48457.1"/>
    <property type="molecule type" value="Genomic_DNA"/>
</dbReference>
<organism evidence="9 10">
    <name type="scientific">Motilimonas pumila</name>
    <dbReference type="NCBI Taxonomy" id="2303987"/>
    <lineage>
        <taxon>Bacteria</taxon>
        <taxon>Pseudomonadati</taxon>
        <taxon>Pseudomonadota</taxon>
        <taxon>Gammaproteobacteria</taxon>
        <taxon>Alteromonadales</taxon>
        <taxon>Alteromonadales genera incertae sedis</taxon>
        <taxon>Motilimonas</taxon>
    </lineage>
</organism>
<evidence type="ECO:0000313" key="9">
    <source>
        <dbReference type="EMBL" id="RJG48457.1"/>
    </source>
</evidence>
<keyword evidence="6 8" id="KW-0067">ATP-binding</keyword>
<feature type="binding site" evidence="8">
    <location>
        <position position="17"/>
    </location>
    <ligand>
        <name>Mg(2+)</name>
        <dbReference type="ChEBI" id="CHEBI:18420"/>
    </ligand>
</feature>
<dbReference type="NCBIfam" id="TIGR00347">
    <property type="entry name" value="bioD"/>
    <property type="match status" value="1"/>
</dbReference>
<dbReference type="SUPFAM" id="SSF52540">
    <property type="entry name" value="P-loop containing nucleoside triphosphate hydrolases"/>
    <property type="match status" value="1"/>
</dbReference>
<dbReference type="GO" id="GO:0004141">
    <property type="term" value="F:dethiobiotin synthase activity"/>
    <property type="evidence" value="ECO:0007669"/>
    <property type="project" value="UniProtKB-UniRule"/>
</dbReference>
<accession>A0A418YG59</accession>
<comment type="subunit">
    <text evidence="8">Homodimer.</text>
</comment>
<proteinExistence type="inferred from homology"/>
<dbReference type="InterPro" id="IPR004472">
    <property type="entry name" value="DTB_synth_BioD"/>
</dbReference>
<dbReference type="HAMAP" id="MF_00336">
    <property type="entry name" value="BioD"/>
    <property type="match status" value="1"/>
</dbReference>
<feature type="binding site" evidence="8">
    <location>
        <begin position="117"/>
        <end position="120"/>
    </location>
    <ligand>
        <name>ATP</name>
        <dbReference type="ChEBI" id="CHEBI:30616"/>
    </ligand>
</feature>
<dbReference type="PIRSF" id="PIRSF006755">
    <property type="entry name" value="DTB_synth"/>
    <property type="match status" value="1"/>
</dbReference>
<evidence type="ECO:0000256" key="5">
    <source>
        <dbReference type="ARBA" id="ARBA00022756"/>
    </source>
</evidence>
<dbReference type="InterPro" id="IPR027417">
    <property type="entry name" value="P-loop_NTPase"/>
</dbReference>
<dbReference type="CDD" id="cd03109">
    <property type="entry name" value="DTBS"/>
    <property type="match status" value="1"/>
</dbReference>
<reference evidence="9 10" key="2">
    <citation type="submission" date="2019-01" db="EMBL/GenBank/DDBJ databases">
        <title>Motilimonas pumilus sp. nov., isolated from the gut of sea cucumber (Apostichopus japonicus).</title>
        <authorList>
            <person name="Wang F.-Q."/>
            <person name="Ren L.-H."/>
            <person name="Lin Y.-W."/>
            <person name="Sun G.-H."/>
            <person name="Du Z.-J."/>
            <person name="Zhao J.-X."/>
            <person name="Liu X.-J."/>
            <person name="Liu L.-J."/>
        </authorList>
    </citation>
    <scope>NUCLEOTIDE SEQUENCE [LARGE SCALE GENOMIC DNA]</scope>
    <source>
        <strain evidence="9 10">PLHSC7-2</strain>
    </source>
</reference>
<dbReference type="AlphaFoldDB" id="A0A418YG59"/>
<keyword evidence="7 8" id="KW-0460">Magnesium</keyword>
<comment type="subcellular location">
    <subcellularLocation>
        <location evidence="8">Cytoplasm</location>
    </subcellularLocation>
</comment>
<dbReference type="Proteomes" id="UP000283255">
    <property type="component" value="Unassembled WGS sequence"/>
</dbReference>
<keyword evidence="2 8" id="KW-0436">Ligase</keyword>
<dbReference type="GO" id="GO:0005524">
    <property type="term" value="F:ATP binding"/>
    <property type="evidence" value="ECO:0007669"/>
    <property type="project" value="UniProtKB-UniRule"/>
</dbReference>
<comment type="catalytic activity">
    <reaction evidence="8">
        <text>(7R,8S)-7,8-diammoniononanoate + CO2 + ATP = (4R,5S)-dethiobiotin + ADP + phosphate + 3 H(+)</text>
        <dbReference type="Rhea" id="RHEA:15805"/>
        <dbReference type="ChEBI" id="CHEBI:15378"/>
        <dbReference type="ChEBI" id="CHEBI:16526"/>
        <dbReference type="ChEBI" id="CHEBI:30616"/>
        <dbReference type="ChEBI" id="CHEBI:43474"/>
        <dbReference type="ChEBI" id="CHEBI:149469"/>
        <dbReference type="ChEBI" id="CHEBI:149473"/>
        <dbReference type="ChEBI" id="CHEBI:456216"/>
        <dbReference type="EC" id="6.3.3.3"/>
    </reaction>
</comment>
<dbReference type="PANTHER" id="PTHR43210">
    <property type="entry name" value="DETHIOBIOTIN SYNTHETASE"/>
    <property type="match status" value="1"/>
</dbReference>
<dbReference type="GO" id="GO:0005829">
    <property type="term" value="C:cytosol"/>
    <property type="evidence" value="ECO:0007669"/>
    <property type="project" value="TreeGrafter"/>
</dbReference>
<keyword evidence="3 8" id="KW-0479">Metal-binding</keyword>
<dbReference type="FunFam" id="3.40.50.300:FF:000292">
    <property type="entry name" value="ATP-dependent dethiobiotin synthetase BioD"/>
    <property type="match status" value="1"/>
</dbReference>
<evidence type="ECO:0000256" key="6">
    <source>
        <dbReference type="ARBA" id="ARBA00022840"/>
    </source>
</evidence>
<sequence length="229" mass="24439">MSQHLFIAGTDTDVGKTVVTQILMQGLIQQGHTVIGHKPIAAGAAMTARGLENDDALLIQQAASMSLPYEQVNPIVFAEPIAPHIAAAKYQQPISLAALDAGLSMLAQYNSDFTFVEGAGGWRLPLGDDGFLSDWVIAQKMPVILVVGMKLGCLNHAMLTAQAILDDGLPLVGWVANTPSDSQQDFYQENLAYLKQHIAAPMLAEIGYASDPLAQGVRSLDLLPITDFS</sequence>
<dbReference type="UniPathway" id="UPA00078">
    <property type="reaction ID" value="UER00161"/>
</dbReference>
<name>A0A418YG59_9GAMM</name>
<feature type="binding site" evidence="8">
    <location>
        <begin position="13"/>
        <end position="18"/>
    </location>
    <ligand>
        <name>ATP</name>
        <dbReference type="ChEBI" id="CHEBI:30616"/>
    </ligand>
</feature>